<name>A0AAE8N7V6_9PEZI</name>
<dbReference type="SMART" id="SM00355">
    <property type="entry name" value="ZnF_C2H2"/>
    <property type="match status" value="2"/>
</dbReference>
<evidence type="ECO:0000259" key="2">
    <source>
        <dbReference type="SMART" id="SM00355"/>
    </source>
</evidence>
<feature type="compositionally biased region" description="Gly residues" evidence="1">
    <location>
        <begin position="627"/>
        <end position="636"/>
    </location>
</feature>
<feature type="region of interest" description="Disordered" evidence="1">
    <location>
        <begin position="406"/>
        <end position="430"/>
    </location>
</feature>
<dbReference type="InterPro" id="IPR058925">
    <property type="entry name" value="zf-C2H2_AcuF"/>
</dbReference>
<evidence type="ECO:0000256" key="1">
    <source>
        <dbReference type="SAM" id="MobiDB-lite"/>
    </source>
</evidence>
<feature type="domain" description="C2H2-type" evidence="2">
    <location>
        <begin position="373"/>
        <end position="395"/>
    </location>
</feature>
<dbReference type="Pfam" id="PF26082">
    <property type="entry name" value="zf-C2H2_AcuF"/>
    <property type="match status" value="1"/>
</dbReference>
<feature type="compositionally biased region" description="Basic and acidic residues" evidence="1">
    <location>
        <begin position="519"/>
        <end position="529"/>
    </location>
</feature>
<dbReference type="PANTHER" id="PTHR35391:SF7">
    <property type="entry name" value="C2H2-TYPE DOMAIN-CONTAINING PROTEIN"/>
    <property type="match status" value="1"/>
</dbReference>
<feature type="compositionally biased region" description="Pro residues" evidence="1">
    <location>
        <begin position="688"/>
        <end position="699"/>
    </location>
</feature>
<feature type="region of interest" description="Disordered" evidence="1">
    <location>
        <begin position="519"/>
        <end position="545"/>
    </location>
</feature>
<feature type="region of interest" description="Disordered" evidence="1">
    <location>
        <begin position="273"/>
        <end position="293"/>
    </location>
</feature>
<feature type="compositionally biased region" description="Polar residues" evidence="1">
    <location>
        <begin position="588"/>
        <end position="606"/>
    </location>
</feature>
<reference evidence="3" key="1">
    <citation type="submission" date="2018-03" db="EMBL/GenBank/DDBJ databases">
        <authorList>
            <person name="Guldener U."/>
        </authorList>
    </citation>
    <scope>NUCLEOTIDE SEQUENCE</scope>
</reference>
<feature type="compositionally biased region" description="Basic and acidic residues" evidence="1">
    <location>
        <begin position="640"/>
        <end position="654"/>
    </location>
</feature>
<feature type="compositionally biased region" description="Polar residues" evidence="1">
    <location>
        <begin position="277"/>
        <end position="288"/>
    </location>
</feature>
<comment type="caution">
    <text evidence="3">The sequence shown here is derived from an EMBL/GenBank/DDBJ whole genome shotgun (WGS) entry which is preliminary data.</text>
</comment>
<keyword evidence="4" id="KW-1185">Reference proteome</keyword>
<proteinExistence type="predicted"/>
<feature type="compositionally biased region" description="Polar residues" evidence="1">
    <location>
        <begin position="721"/>
        <end position="731"/>
    </location>
</feature>
<sequence length="811" mass="90544">MESTSDRVSDCLEGFKDLSRALRELEAAREDGDVSQAHFNDMPLASVEDELRRFKVWAGNIGAHRKGRSSINYRLRDASHVLRQVINLLRDLSESLSDAMEIVTGVKTPWDQEESDDDDSCFGDADTLDLPPYSLPTTELSQIREGLVEIITCLFTLSVSIRNPAPHDRFRNSVQTDTSAFEPFDIAHVRTRFPSASDVVARTLGRANSYRRQYFKYRELHHQKLSHGLDSDGAILAETEGESTVASSIPYHMKAAEGGSHDMEIGVLEDDARSDAGVSQTSLATSVDDSGRARMPPLPAGADKEPFECPLCFSMISASSTVSWKRHVYSDLQPYVCLHDDCPMLYHHFQSRRKWMQHVVQIHAETSPDDMFTSCPLCDNVLRSQKEYERHVGRHQVELALFALPKLPGGDNEEDKEDKSGSDGLVESSVGSLQEVRDYLETHQIGTPRREGEKSSKPGSPVTFGAKGLDEPNDLPTNKTTPSWGDFVETRWLGIDGAAPVPKKAEEDVVQSKFLLPLRDNHKSGEPNEVKNLVADGDESENELASERSLKRMNSIIEAAISGQQPGMKEWLGERPIEKNVRRLFDFNQASGSGPRPQETTGQMSEGNGAPPTEAGTRRESDLEVGGLTGVVGSGQQGLSRERQQVLDDSRTQETEMQVDPLEWESWEREIKAYQQTTEMEQEGQIPEMPPNVPAPPDARPYDAYQHTLETHTHEGDRQTRSQSPQGTQAQEMERLKKGNEISSSGDVIDDALAGHSSSFKEHARSIIDRSTYTRIPRQQLSSETRRIFDMDYSIDDEDSAYVIIKRSTPE</sequence>
<gene>
    <name evidence="3" type="ORF">DNG_09497</name>
</gene>
<feature type="compositionally biased region" description="Basic and acidic residues" evidence="1">
    <location>
        <begin position="709"/>
        <end position="720"/>
    </location>
</feature>
<dbReference type="InterPro" id="IPR013087">
    <property type="entry name" value="Znf_C2H2_type"/>
</dbReference>
<feature type="domain" description="C2H2-type" evidence="2">
    <location>
        <begin position="335"/>
        <end position="363"/>
    </location>
</feature>
<organism evidence="3 4">
    <name type="scientific">Cephalotrichum gorgonifer</name>
    <dbReference type="NCBI Taxonomy" id="2041049"/>
    <lineage>
        <taxon>Eukaryota</taxon>
        <taxon>Fungi</taxon>
        <taxon>Dikarya</taxon>
        <taxon>Ascomycota</taxon>
        <taxon>Pezizomycotina</taxon>
        <taxon>Sordariomycetes</taxon>
        <taxon>Hypocreomycetidae</taxon>
        <taxon>Microascales</taxon>
        <taxon>Microascaceae</taxon>
        <taxon>Cephalotrichum</taxon>
    </lineage>
</organism>
<feature type="region of interest" description="Disordered" evidence="1">
    <location>
        <begin position="443"/>
        <end position="483"/>
    </location>
</feature>
<feature type="region of interest" description="Disordered" evidence="1">
    <location>
        <begin position="588"/>
        <end position="659"/>
    </location>
</feature>
<dbReference type="PANTHER" id="PTHR35391">
    <property type="entry name" value="C2H2-TYPE DOMAIN-CONTAINING PROTEIN-RELATED"/>
    <property type="match status" value="1"/>
</dbReference>
<dbReference type="Proteomes" id="UP001187682">
    <property type="component" value="Unassembled WGS sequence"/>
</dbReference>
<protein>
    <recommendedName>
        <fullName evidence="2">C2H2-type domain-containing protein</fullName>
    </recommendedName>
</protein>
<accession>A0AAE8N7V6</accession>
<evidence type="ECO:0000313" key="3">
    <source>
        <dbReference type="EMBL" id="SPO06803.1"/>
    </source>
</evidence>
<dbReference type="EMBL" id="ONZQ02000017">
    <property type="protein sequence ID" value="SPO06803.1"/>
    <property type="molecule type" value="Genomic_DNA"/>
</dbReference>
<evidence type="ECO:0000313" key="4">
    <source>
        <dbReference type="Proteomes" id="UP001187682"/>
    </source>
</evidence>
<feature type="region of interest" description="Disordered" evidence="1">
    <location>
        <begin position="676"/>
        <end position="761"/>
    </location>
</feature>
<dbReference type="AlphaFoldDB" id="A0AAE8N7V6"/>